<evidence type="ECO:0000256" key="1">
    <source>
        <dbReference type="SAM" id="MobiDB-lite"/>
    </source>
</evidence>
<evidence type="ECO:0000259" key="3">
    <source>
        <dbReference type="Pfam" id="PF07916"/>
    </source>
</evidence>
<feature type="transmembrane region" description="Helical" evidence="2">
    <location>
        <begin position="63"/>
        <end position="82"/>
    </location>
</feature>
<accession>A0ABQ6F5F2</accession>
<feature type="domain" description="TraG N-terminal Proteobacteria" evidence="3">
    <location>
        <begin position="5"/>
        <end position="449"/>
    </location>
</feature>
<proteinExistence type="predicted"/>
<feature type="transmembrane region" description="Helical" evidence="2">
    <location>
        <begin position="102"/>
        <end position="122"/>
    </location>
</feature>
<keyword evidence="2" id="KW-0472">Membrane</keyword>
<keyword evidence="2" id="KW-0812">Transmembrane</keyword>
<feature type="transmembrane region" description="Helical" evidence="2">
    <location>
        <begin position="33"/>
        <end position="51"/>
    </location>
</feature>
<dbReference type="Proteomes" id="UP001157138">
    <property type="component" value="Unassembled WGS sequence"/>
</dbReference>
<evidence type="ECO:0000313" key="4">
    <source>
        <dbReference type="EMBL" id="GLT20484.1"/>
    </source>
</evidence>
<reference evidence="5" key="1">
    <citation type="journal article" date="2019" name="Int. J. Syst. Evol. Microbiol.">
        <title>The Global Catalogue of Microorganisms (GCM) 10K type strain sequencing project: providing services to taxonomists for standard genome sequencing and annotation.</title>
        <authorList>
            <consortium name="The Broad Institute Genomics Platform"/>
            <consortium name="The Broad Institute Genome Sequencing Center for Infectious Disease"/>
            <person name="Wu L."/>
            <person name="Ma J."/>
        </authorList>
    </citation>
    <scope>NUCLEOTIDE SEQUENCE [LARGE SCALE GENOMIC DNA]</scope>
    <source>
        <strain evidence="5">NBRC 108723</strain>
    </source>
</reference>
<feature type="compositionally biased region" description="Polar residues" evidence="1">
    <location>
        <begin position="679"/>
        <end position="688"/>
    </location>
</feature>
<gene>
    <name evidence="4" type="primary">traG</name>
    <name evidence="4" type="ORF">GCM10007938_42690</name>
</gene>
<comment type="caution">
    <text evidence="4">The sequence shown here is derived from an EMBL/GenBank/DDBJ whole genome shotgun (WGS) entry which is preliminary data.</text>
</comment>
<dbReference type="NCBIfam" id="NF010295">
    <property type="entry name" value="PRK13735.1"/>
    <property type="match status" value="1"/>
</dbReference>
<evidence type="ECO:0000256" key="2">
    <source>
        <dbReference type="SAM" id="Phobius"/>
    </source>
</evidence>
<dbReference type="EMBL" id="BSPW01000123">
    <property type="protein sequence ID" value="GLT20484.1"/>
    <property type="molecule type" value="Genomic_DNA"/>
</dbReference>
<keyword evidence="2" id="KW-1133">Transmembrane helix</keyword>
<keyword evidence="5" id="KW-1185">Reference proteome</keyword>
<protein>
    <submittedName>
        <fullName evidence="4">Conjugal transfer protein TraG</fullName>
    </submittedName>
</protein>
<feature type="region of interest" description="Disordered" evidence="1">
    <location>
        <begin position="869"/>
        <end position="937"/>
    </location>
</feature>
<sequence>MTFDYYTYTAGPVTQKAFNAVATFFNTESFADYLQICIMVGLLASTVTFMLKRDHKDIGKWMAVYTLVPLMLINMKGTVFIIDKTQPGRVYNVDNVPYLVALPTSVFSSLMVGMAEGVEGIFTTSDDERYGRTGMLFGSELFQLSRYADVRTAALRDKWSDYFENCLYLDVQINRKFTWDALFGAEDVFAFLDTVRQSPLRGLYLNDVFHTCDKAYPLIKKAFADAAGDDINLLAQHLWGKNAQQYKAQTEQALQRSYAKFVKFSTSASNIIKQNMVMNAIRYNIDASDPQQTAMNYAYTTNKMHTSSMWASLGLMAREYLPMLHTHLFLLFSALGFFIAGAAMIPSMTQMVLTNYAKTFAYLATWPTLFALINAMQLFGLEMMSEPVASKFGGLTLSNANPLDELHSRWSWMTGIFMMSVPVIAGYILKGGNAVLSNMNYQMASMINATNARASAASSSGNADFGNLQMDNHSFNNTSANKFDDNTLTNTGHTYTQNADGSMTTQHADGHRTFNATPAVSQANFQTTAQSAIQQNVQDNLTQTQQSIEQNSTNLAHNVSSGIALSDRWNDTVNQNLSYGHGHNTGIETQVREGMDDMQSAVKSVSQATGWTEDQSKAYLRSMSAGGGIGLGGKNGGGKPGLLSLLNANAGMQWSNEDRDSFSKTVSENEQLLNQATQQYSQGASTVTRAGEQVDSKDSRSDIEQFAHDFATNYNEGRQLTAQANKLESDMLAYSTALTRLESDSASFTANHIMGFQSFLENRVNMEPGDVQRLMTAHKPEDLQEVKERYGDYVQTEAFKTLTNVNDGQGYQNQYDANKPTQHMVPQMSDNQRYIVEAGAVVAKADATHNRDVAMNERQSWELFNQDQYQQVATDSQTQQRETQSRIDPSITPPPSPKIRQEVEFEVGNGYQGAAPRPDASDTASTGYNGYRPKEDA</sequence>
<feature type="transmembrane region" description="Helical" evidence="2">
    <location>
        <begin position="328"/>
        <end position="348"/>
    </location>
</feature>
<evidence type="ECO:0000313" key="5">
    <source>
        <dbReference type="Proteomes" id="UP001157138"/>
    </source>
</evidence>
<organism evidence="4 5">
    <name type="scientific">Vibrio zhanjiangensis</name>
    <dbReference type="NCBI Taxonomy" id="1046128"/>
    <lineage>
        <taxon>Bacteria</taxon>
        <taxon>Pseudomonadati</taxon>
        <taxon>Pseudomonadota</taxon>
        <taxon>Gammaproteobacteria</taxon>
        <taxon>Vibrionales</taxon>
        <taxon>Vibrionaceae</taxon>
        <taxon>Vibrio</taxon>
    </lineage>
</organism>
<feature type="region of interest" description="Disordered" evidence="1">
    <location>
        <begin position="679"/>
        <end position="700"/>
    </location>
</feature>
<dbReference type="InterPro" id="IPR012931">
    <property type="entry name" value="TraG_N_Proteobacteria"/>
</dbReference>
<dbReference type="Pfam" id="PF07916">
    <property type="entry name" value="TraG_N"/>
    <property type="match status" value="1"/>
</dbReference>
<name>A0ABQ6F5F2_9VIBR</name>
<feature type="compositionally biased region" description="Polar residues" evidence="1">
    <location>
        <begin position="869"/>
        <end position="882"/>
    </location>
</feature>
<dbReference type="RefSeq" id="WP_284194311.1">
    <property type="nucleotide sequence ID" value="NZ_BSPW01000123.1"/>
</dbReference>
<feature type="transmembrane region" description="Helical" evidence="2">
    <location>
        <begin position="360"/>
        <end position="381"/>
    </location>
</feature>